<dbReference type="PANTHER" id="PTHR23024">
    <property type="entry name" value="ARYLACETAMIDE DEACETYLASE"/>
    <property type="match status" value="1"/>
</dbReference>
<dbReference type="InterPro" id="IPR033140">
    <property type="entry name" value="Lipase_GDXG_put_SER_AS"/>
</dbReference>
<dbReference type="SUPFAM" id="SSF53474">
    <property type="entry name" value="alpha/beta-Hydrolases"/>
    <property type="match status" value="1"/>
</dbReference>
<evidence type="ECO:0000256" key="1">
    <source>
        <dbReference type="ARBA" id="ARBA00010515"/>
    </source>
</evidence>
<sequence length="356" mass="39257">MRTKSSSSQKPFAVTHPLPVTLFLMDNLTKSEVEHELLPYIRVYKDGRVERLMDEDFEPPTADPKTGVSSKDVTIDPQAPLSARLYLPKSLSNTTTTTTRTTAKVPLLIYFHGGSFIISTPFNSKYHNHLNTLVSEANVVAVSVHYRRAPEYLLPIAYDDSRAALQWIASHRGAAGPDDWLNHHADFERVVIAGDSAGANIAHNLVLAAGDDESGLHMSLSGLALVHPFFWGSRPTGMETAEPRAKAFVDQIWPSVCPSSMPVPGWDDPRINPVANGAPSLSGLGCGRVLVCVAQKDVLRDRGWLYYEALRTSGWPGTVEFEETEGETHVFHLHDQGCERAKKLVKTLADFFNKIS</sequence>
<dbReference type="AlphaFoldDB" id="A0AAD3XGT6"/>
<dbReference type="PANTHER" id="PTHR23024:SF458">
    <property type="entry name" value="ALPHA_BETA HYDROLASE FOLD-3 DOMAIN-CONTAINING PROTEIN"/>
    <property type="match status" value="1"/>
</dbReference>
<dbReference type="Proteomes" id="UP001279734">
    <property type="component" value="Unassembled WGS sequence"/>
</dbReference>
<dbReference type="InterPro" id="IPR029058">
    <property type="entry name" value="AB_hydrolase_fold"/>
</dbReference>
<protein>
    <recommendedName>
        <fullName evidence="3">Alpha/beta hydrolase fold-3 domain-containing protein</fullName>
    </recommendedName>
</protein>
<accession>A0AAD3XGT6</accession>
<dbReference type="InterPro" id="IPR013094">
    <property type="entry name" value="AB_hydrolase_3"/>
</dbReference>
<evidence type="ECO:0000313" key="4">
    <source>
        <dbReference type="EMBL" id="GMH04049.1"/>
    </source>
</evidence>
<gene>
    <name evidence="4" type="ORF">Nepgr_005888</name>
</gene>
<proteinExistence type="inferred from homology"/>
<dbReference type="InterPro" id="IPR050466">
    <property type="entry name" value="Carboxylest/Gibb_receptor"/>
</dbReference>
<feature type="active site" evidence="2">
    <location>
        <position position="196"/>
    </location>
</feature>
<feature type="domain" description="Alpha/beta hydrolase fold-3" evidence="3">
    <location>
        <begin position="108"/>
        <end position="332"/>
    </location>
</feature>
<dbReference type="Gene3D" id="3.40.50.1820">
    <property type="entry name" value="alpha/beta hydrolase"/>
    <property type="match status" value="1"/>
</dbReference>
<dbReference type="PROSITE" id="PS01174">
    <property type="entry name" value="LIPASE_GDXG_SER"/>
    <property type="match status" value="1"/>
</dbReference>
<dbReference type="GO" id="GO:0016787">
    <property type="term" value="F:hydrolase activity"/>
    <property type="evidence" value="ECO:0007669"/>
    <property type="project" value="InterPro"/>
</dbReference>
<keyword evidence="5" id="KW-1185">Reference proteome</keyword>
<evidence type="ECO:0000256" key="2">
    <source>
        <dbReference type="PROSITE-ProRule" id="PRU10038"/>
    </source>
</evidence>
<comment type="caution">
    <text evidence="4">The sequence shown here is derived from an EMBL/GenBank/DDBJ whole genome shotgun (WGS) entry which is preliminary data.</text>
</comment>
<organism evidence="4 5">
    <name type="scientific">Nepenthes gracilis</name>
    <name type="common">Slender pitcher plant</name>
    <dbReference type="NCBI Taxonomy" id="150966"/>
    <lineage>
        <taxon>Eukaryota</taxon>
        <taxon>Viridiplantae</taxon>
        <taxon>Streptophyta</taxon>
        <taxon>Embryophyta</taxon>
        <taxon>Tracheophyta</taxon>
        <taxon>Spermatophyta</taxon>
        <taxon>Magnoliopsida</taxon>
        <taxon>eudicotyledons</taxon>
        <taxon>Gunneridae</taxon>
        <taxon>Pentapetalae</taxon>
        <taxon>Caryophyllales</taxon>
        <taxon>Nepenthaceae</taxon>
        <taxon>Nepenthes</taxon>
    </lineage>
</organism>
<reference evidence="4" key="1">
    <citation type="submission" date="2023-05" db="EMBL/GenBank/DDBJ databases">
        <title>Nepenthes gracilis genome sequencing.</title>
        <authorList>
            <person name="Fukushima K."/>
        </authorList>
    </citation>
    <scope>NUCLEOTIDE SEQUENCE</scope>
    <source>
        <strain evidence="4">SING2019-196</strain>
    </source>
</reference>
<evidence type="ECO:0000259" key="3">
    <source>
        <dbReference type="Pfam" id="PF07859"/>
    </source>
</evidence>
<dbReference type="EMBL" id="BSYO01000004">
    <property type="protein sequence ID" value="GMH04049.1"/>
    <property type="molecule type" value="Genomic_DNA"/>
</dbReference>
<comment type="similarity">
    <text evidence="1">Belongs to the 'GDXG' lipolytic enzyme family.</text>
</comment>
<dbReference type="Pfam" id="PF07859">
    <property type="entry name" value="Abhydrolase_3"/>
    <property type="match status" value="1"/>
</dbReference>
<name>A0AAD3XGT6_NEPGR</name>
<evidence type="ECO:0000313" key="5">
    <source>
        <dbReference type="Proteomes" id="UP001279734"/>
    </source>
</evidence>